<feature type="compositionally biased region" description="Low complexity" evidence="1">
    <location>
        <begin position="89"/>
        <end position="103"/>
    </location>
</feature>
<organism evidence="3 4">
    <name type="scientific">Aureobasidium pullulans</name>
    <name type="common">Black yeast</name>
    <name type="synonym">Pullularia pullulans</name>
    <dbReference type="NCBI Taxonomy" id="5580"/>
    <lineage>
        <taxon>Eukaryota</taxon>
        <taxon>Fungi</taxon>
        <taxon>Dikarya</taxon>
        <taxon>Ascomycota</taxon>
        <taxon>Pezizomycotina</taxon>
        <taxon>Dothideomycetes</taxon>
        <taxon>Dothideomycetidae</taxon>
        <taxon>Dothideales</taxon>
        <taxon>Saccotheciaceae</taxon>
        <taxon>Aureobasidium</taxon>
    </lineage>
</organism>
<dbReference type="Pfam" id="PF00226">
    <property type="entry name" value="DnaJ"/>
    <property type="match status" value="1"/>
</dbReference>
<dbReference type="InterPro" id="IPR036869">
    <property type="entry name" value="J_dom_sf"/>
</dbReference>
<dbReference type="Gene3D" id="1.10.287.110">
    <property type="entry name" value="DnaJ domain"/>
    <property type="match status" value="1"/>
</dbReference>
<dbReference type="PRINTS" id="PR00625">
    <property type="entry name" value="JDOMAIN"/>
</dbReference>
<protein>
    <recommendedName>
        <fullName evidence="2">J domain-containing protein</fullName>
    </recommendedName>
</protein>
<evidence type="ECO:0000256" key="1">
    <source>
        <dbReference type="SAM" id="MobiDB-lite"/>
    </source>
</evidence>
<proteinExistence type="predicted"/>
<feature type="domain" description="J" evidence="2">
    <location>
        <begin position="117"/>
        <end position="190"/>
    </location>
</feature>
<feature type="region of interest" description="Disordered" evidence="1">
    <location>
        <begin position="82"/>
        <end position="117"/>
    </location>
</feature>
<evidence type="ECO:0000313" key="3">
    <source>
        <dbReference type="EMBL" id="THY10068.1"/>
    </source>
</evidence>
<accession>A0A4S9K5B9</accession>
<evidence type="ECO:0000259" key="2">
    <source>
        <dbReference type="PROSITE" id="PS50076"/>
    </source>
</evidence>
<dbReference type="AlphaFoldDB" id="A0A4S9K5B9"/>
<evidence type="ECO:0000313" key="4">
    <source>
        <dbReference type="Proteomes" id="UP000306584"/>
    </source>
</evidence>
<dbReference type="Proteomes" id="UP000306584">
    <property type="component" value="Unassembled WGS sequence"/>
</dbReference>
<name>A0A4S9K5B9_AURPU</name>
<dbReference type="SUPFAM" id="SSF46565">
    <property type="entry name" value="Chaperone J-domain"/>
    <property type="match status" value="1"/>
</dbReference>
<comment type="caution">
    <text evidence="3">The sequence shown here is derived from an EMBL/GenBank/DDBJ whole genome shotgun (WGS) entry which is preliminary data.</text>
</comment>
<dbReference type="EMBL" id="QZBD01000641">
    <property type="protein sequence ID" value="THY10068.1"/>
    <property type="molecule type" value="Genomic_DNA"/>
</dbReference>
<reference evidence="3 4" key="1">
    <citation type="submission" date="2018-10" db="EMBL/GenBank/DDBJ databases">
        <title>Fifty Aureobasidium pullulans genomes reveal a recombining polyextremotolerant generalist.</title>
        <authorList>
            <person name="Gostincar C."/>
            <person name="Turk M."/>
            <person name="Zajc J."/>
            <person name="Gunde-Cimerman N."/>
        </authorList>
    </citation>
    <scope>NUCLEOTIDE SEQUENCE [LARGE SCALE GENOMIC DNA]</scope>
    <source>
        <strain evidence="3 4">EXF-6604</strain>
    </source>
</reference>
<dbReference type="PROSITE" id="PS50076">
    <property type="entry name" value="DNAJ_2"/>
    <property type="match status" value="1"/>
</dbReference>
<gene>
    <name evidence="3" type="ORF">D6D01_09418</name>
</gene>
<sequence>MPHHDPCGMPPTNPSRTLLIAPLPRRCRPVLTFPDAATARNSSTSSPLWYRSGTRATTAAARHNNACKVILPTLRSYATIAGDPMSAGSPDPLSSHSDPSSNDMPWPKAPKGHLHPTPYQILSTTEAEPYSKRRFYELVKLYHPDSGACEKHHHHHNVPQTLRLERYRLVVAAHTILSDPDKRKMYDRFGAGWSGVPSTVGGKPGAGAPAGPFSGWRHHGDSDIWGNATWEDWERFYQRRDGVARQTPRYLSNGNFILCVILLAMIGASLNLSRAETEGDKVVAARDLVHDRASKELRRVRQMSENRPKEERIQFFLRQREATMHGIGVESLRDDKVAKLLPEQETCLSDELRTGDRDS</sequence>
<dbReference type="InterPro" id="IPR001623">
    <property type="entry name" value="DnaJ_domain"/>
</dbReference>